<dbReference type="GO" id="GO:0003735">
    <property type="term" value="F:structural constituent of ribosome"/>
    <property type="evidence" value="ECO:0007669"/>
    <property type="project" value="InterPro"/>
</dbReference>
<evidence type="ECO:0000256" key="9">
    <source>
        <dbReference type="RuleBase" id="RU000560"/>
    </source>
</evidence>
<dbReference type="InterPro" id="IPR005813">
    <property type="entry name" value="Ribosomal_bL20"/>
</dbReference>
<evidence type="ECO:0000256" key="4">
    <source>
        <dbReference type="ARBA" id="ARBA00022980"/>
    </source>
</evidence>
<dbReference type="CDD" id="cd07026">
    <property type="entry name" value="Ribosomal_L20"/>
    <property type="match status" value="1"/>
</dbReference>
<organism evidence="10 11">
    <name type="scientific">Sulfobacillus thermosulfidooxidans</name>
    <dbReference type="NCBI Taxonomy" id="28034"/>
    <lineage>
        <taxon>Bacteria</taxon>
        <taxon>Bacillati</taxon>
        <taxon>Bacillota</taxon>
        <taxon>Clostridia</taxon>
        <taxon>Eubacteriales</taxon>
        <taxon>Clostridiales Family XVII. Incertae Sedis</taxon>
        <taxon>Sulfobacillus</taxon>
    </lineage>
</organism>
<reference evidence="10 11" key="1">
    <citation type="journal article" date="2014" name="BMC Genomics">
        <title>Comparison of environmental and isolate Sulfobacillus genomes reveals diverse carbon, sulfur, nitrogen, and hydrogen metabolisms.</title>
        <authorList>
            <person name="Justice N.B."/>
            <person name="Norman A."/>
            <person name="Brown C.T."/>
            <person name="Singh A."/>
            <person name="Thomas B.C."/>
            <person name="Banfield J.F."/>
        </authorList>
    </citation>
    <scope>NUCLEOTIDE SEQUENCE [LARGE SCALE GENOMIC DNA]</scope>
    <source>
        <strain evidence="10">AMDSBA5</strain>
    </source>
</reference>
<evidence type="ECO:0000256" key="8">
    <source>
        <dbReference type="HAMAP-Rule" id="MF_00382"/>
    </source>
</evidence>
<evidence type="ECO:0000256" key="5">
    <source>
        <dbReference type="ARBA" id="ARBA00023274"/>
    </source>
</evidence>
<keyword evidence="2 8" id="KW-0699">rRNA-binding</keyword>
<comment type="similarity">
    <text evidence="1 8 9">Belongs to the bacterial ribosomal protein bL20 family.</text>
</comment>
<dbReference type="GO" id="GO:0006412">
    <property type="term" value="P:translation"/>
    <property type="evidence" value="ECO:0007669"/>
    <property type="project" value="InterPro"/>
</dbReference>
<dbReference type="FunFam" id="1.10.1900.20:FF:000001">
    <property type="entry name" value="50S ribosomal protein L20"/>
    <property type="match status" value="1"/>
</dbReference>
<dbReference type="PANTHER" id="PTHR10986">
    <property type="entry name" value="39S RIBOSOMAL PROTEIN L20"/>
    <property type="match status" value="1"/>
</dbReference>
<dbReference type="GO" id="GO:0000027">
    <property type="term" value="P:ribosomal large subunit assembly"/>
    <property type="evidence" value="ECO:0007669"/>
    <property type="project" value="UniProtKB-UniRule"/>
</dbReference>
<dbReference type="AlphaFoldDB" id="A0A1R0IQ41"/>
<comment type="caution">
    <text evidence="10">The sequence shown here is derived from an EMBL/GenBank/DDBJ whole genome shotgun (WGS) entry which is preliminary data.</text>
</comment>
<dbReference type="GO" id="GO:1990904">
    <property type="term" value="C:ribonucleoprotein complex"/>
    <property type="evidence" value="ECO:0007669"/>
    <property type="project" value="UniProtKB-KW"/>
</dbReference>
<dbReference type="EMBL" id="PXYX01000027">
    <property type="protein sequence ID" value="PSR25642.1"/>
    <property type="molecule type" value="Genomic_DNA"/>
</dbReference>
<dbReference type="GO" id="GO:0019843">
    <property type="term" value="F:rRNA binding"/>
    <property type="evidence" value="ECO:0007669"/>
    <property type="project" value="UniProtKB-UniRule"/>
</dbReference>
<dbReference type="NCBIfam" id="TIGR01032">
    <property type="entry name" value="rplT_bact"/>
    <property type="match status" value="1"/>
</dbReference>
<keyword evidence="4 8" id="KW-0689">Ribosomal protein</keyword>
<dbReference type="SUPFAM" id="SSF74731">
    <property type="entry name" value="Ribosomal protein L20"/>
    <property type="match status" value="1"/>
</dbReference>
<sequence length="117" mass="13899">MARVKRGMVRHRRHKKILKMARGYRGARSRHFRPANEAVMHSLWYAYQHRRKRKGDFRRLWITRINAAARMHGLSYSRFMNGLHRAGIGLDRKILADMAVRDMDSFKVLVAKAKEQL</sequence>
<evidence type="ECO:0000256" key="1">
    <source>
        <dbReference type="ARBA" id="ARBA00007698"/>
    </source>
</evidence>
<dbReference type="GO" id="GO:0005840">
    <property type="term" value="C:ribosome"/>
    <property type="evidence" value="ECO:0007669"/>
    <property type="project" value="UniProtKB-KW"/>
</dbReference>
<evidence type="ECO:0000256" key="2">
    <source>
        <dbReference type="ARBA" id="ARBA00022730"/>
    </source>
</evidence>
<dbReference type="PRINTS" id="PR00062">
    <property type="entry name" value="RIBOSOMALL20"/>
</dbReference>
<name>A0A1R0IQ41_SULTH</name>
<evidence type="ECO:0000256" key="7">
    <source>
        <dbReference type="ARBA" id="ARBA00035172"/>
    </source>
</evidence>
<protein>
    <recommendedName>
        <fullName evidence="7 8">Large ribosomal subunit protein bL20</fullName>
    </recommendedName>
</protein>
<dbReference type="Pfam" id="PF00453">
    <property type="entry name" value="Ribosomal_L20"/>
    <property type="match status" value="1"/>
</dbReference>
<dbReference type="Gene3D" id="1.10.1900.20">
    <property type="entry name" value="Ribosomal protein L20"/>
    <property type="match status" value="1"/>
</dbReference>
<evidence type="ECO:0000313" key="11">
    <source>
        <dbReference type="Proteomes" id="UP000242705"/>
    </source>
</evidence>
<keyword evidence="5 8" id="KW-0687">Ribonucleoprotein</keyword>
<evidence type="ECO:0000256" key="3">
    <source>
        <dbReference type="ARBA" id="ARBA00022884"/>
    </source>
</evidence>
<dbReference type="Proteomes" id="UP000242705">
    <property type="component" value="Unassembled WGS sequence"/>
</dbReference>
<dbReference type="PROSITE" id="PS00937">
    <property type="entry name" value="RIBOSOMAL_L20"/>
    <property type="match status" value="1"/>
</dbReference>
<evidence type="ECO:0000313" key="10">
    <source>
        <dbReference type="EMBL" id="PSR25642.1"/>
    </source>
</evidence>
<dbReference type="HAMAP" id="MF_00382">
    <property type="entry name" value="Ribosomal_bL20"/>
    <property type="match status" value="1"/>
</dbReference>
<accession>A0A1R0IQ41</accession>
<dbReference type="InterPro" id="IPR035566">
    <property type="entry name" value="Ribosomal_protein_bL20_C"/>
</dbReference>
<dbReference type="InterPro" id="IPR049946">
    <property type="entry name" value="RIBOSOMAL_L20_CS"/>
</dbReference>
<keyword evidence="3 8" id="KW-0694">RNA-binding</keyword>
<dbReference type="OrthoDB" id="9808966at2"/>
<proteinExistence type="inferred from homology"/>
<evidence type="ECO:0000256" key="6">
    <source>
        <dbReference type="ARBA" id="ARBA00024775"/>
    </source>
</evidence>
<comment type="function">
    <text evidence="6 8 9">Binds directly to 23S ribosomal RNA and is necessary for the in vitro assembly process of the 50S ribosomal subunit. It is not involved in the protein synthesizing functions of that subunit.</text>
</comment>
<dbReference type="Gene3D" id="6.10.160.10">
    <property type="match status" value="1"/>
</dbReference>
<gene>
    <name evidence="8" type="primary">rplT</name>
    <name evidence="10" type="ORF">C7B47_11655</name>
</gene>
<dbReference type="RefSeq" id="WP_020374546.1">
    <property type="nucleotide sequence ID" value="NZ_LGRO01000001.1"/>
</dbReference>